<reference evidence="5 6" key="1">
    <citation type="journal article" date="2009" name="PLoS ONE">
        <title>The complete genome of Teredinibacter turnerae T7901: an intracellular endosymbiont of marine wood-boring bivalves (shipworms).</title>
        <authorList>
            <person name="Yang J.C."/>
            <person name="Madupu R."/>
            <person name="Durkin A.S."/>
            <person name="Ekborg N.A."/>
            <person name="Pedamallu C.S."/>
            <person name="Hostetler J.B."/>
            <person name="Radune D."/>
            <person name="Toms B.S."/>
            <person name="Henrissat B."/>
            <person name="Coutinho P.M."/>
            <person name="Schwarz S."/>
            <person name="Field L."/>
            <person name="Trindade-Silva A.E."/>
            <person name="Soares C.A.G."/>
            <person name="Elshahawi S."/>
            <person name="Hanora A."/>
            <person name="Schmidt E.W."/>
            <person name="Haygood M.G."/>
            <person name="Posfai J."/>
            <person name="Benner J."/>
            <person name="Madinger C."/>
            <person name="Nove J."/>
            <person name="Anton B."/>
            <person name="Chaudhary K."/>
            <person name="Foster J."/>
            <person name="Holman A."/>
            <person name="Kumar S."/>
            <person name="Lessard P.A."/>
            <person name="Luyten Y.A."/>
            <person name="Slatko B."/>
            <person name="Wood N."/>
            <person name="Wu B."/>
            <person name="Teplitski M."/>
            <person name="Mougous J.D."/>
            <person name="Ward N."/>
            <person name="Eisen J.A."/>
            <person name="Badger J.H."/>
            <person name="Distel D.L."/>
        </authorList>
    </citation>
    <scope>NUCLEOTIDE SEQUENCE [LARGE SCALE GENOMIC DNA]</scope>
    <source>
        <strain evidence="6">ATCC 39867 / T7901</strain>
    </source>
</reference>
<keyword evidence="1 3" id="KW-0663">Pyridoxal phosphate</keyword>
<dbReference type="HOGENOM" id="CLU_033332_2_1_6"/>
<feature type="active site" description="Proton acceptor" evidence="2">
    <location>
        <position position="215"/>
    </location>
</feature>
<dbReference type="GO" id="GO:0030170">
    <property type="term" value="F:pyridoxal phosphate binding"/>
    <property type="evidence" value="ECO:0007669"/>
    <property type="project" value="TreeGrafter"/>
</dbReference>
<dbReference type="Proteomes" id="UP000009080">
    <property type="component" value="Chromosome"/>
</dbReference>
<dbReference type="GO" id="GO:0000271">
    <property type="term" value="P:polysaccharide biosynthetic process"/>
    <property type="evidence" value="ECO:0007669"/>
    <property type="project" value="TreeGrafter"/>
</dbReference>
<accession>C5BRZ0</accession>
<dbReference type="PIRSF" id="PIRSF000390">
    <property type="entry name" value="PLP_StrS"/>
    <property type="match status" value="1"/>
</dbReference>
<dbReference type="NCBIfam" id="TIGR04181">
    <property type="entry name" value="NHT_00031"/>
    <property type="match status" value="1"/>
</dbReference>
<dbReference type="Pfam" id="PF01041">
    <property type="entry name" value="DegT_DnrJ_EryC1"/>
    <property type="match status" value="1"/>
</dbReference>
<sequence>MYDAFIAQLREQAGTKERIALHQPVFPGNEKQYLNDAIDSTFVSSVGPYVDKFEAAMSVVTRAPCAIATSTGTAALHVALKTVGVGSGDLVITQPLTFVATCNAIHYCGAEPAFVDIDPQNFGLDPHALERWLDEYAYIDDQENCRHRATNKKISACVPMHSFGLPAAILLLLKVCEQWRIPLVEDAAEALGSEFRGQAMGTFGRMGVLSFNGNKIITTGGGGMVLAQTPEDAARVKHLTTTAKRLDDFAMFHDEVGFNYRMPNINAAVGLAQLEQLNNFVARKRALAKQYQQWLPEFGLQFVDEPADTHANFWLITAVCQSKQQRDMLLTQTQANGIETRPAWALMHRLPMYQHCLHDGLTVATQLAERLINLPS</sequence>
<dbReference type="InterPro" id="IPR026385">
    <property type="entry name" value="LegC-like"/>
</dbReference>
<dbReference type="InterPro" id="IPR015421">
    <property type="entry name" value="PyrdxlP-dep_Trfase_major"/>
</dbReference>
<dbReference type="eggNOG" id="COG0399">
    <property type="taxonomic scope" value="Bacteria"/>
</dbReference>
<dbReference type="OrthoDB" id="9804264at2"/>
<evidence type="ECO:0000256" key="3">
    <source>
        <dbReference type="PIRSR" id="PIRSR000390-2"/>
    </source>
</evidence>
<dbReference type="PANTHER" id="PTHR30244">
    <property type="entry name" value="TRANSAMINASE"/>
    <property type="match status" value="1"/>
</dbReference>
<comment type="similarity">
    <text evidence="4">Belongs to the DegT/DnrJ/EryC1 family.</text>
</comment>
<dbReference type="RefSeq" id="WP_015820532.1">
    <property type="nucleotide sequence ID" value="NC_012997.1"/>
</dbReference>
<evidence type="ECO:0000256" key="1">
    <source>
        <dbReference type="ARBA" id="ARBA00022898"/>
    </source>
</evidence>
<dbReference type="GO" id="GO:0008483">
    <property type="term" value="F:transaminase activity"/>
    <property type="evidence" value="ECO:0007669"/>
    <property type="project" value="TreeGrafter"/>
</dbReference>
<dbReference type="Gene3D" id="3.40.640.10">
    <property type="entry name" value="Type I PLP-dependent aspartate aminotransferase-like (Major domain)"/>
    <property type="match status" value="1"/>
</dbReference>
<evidence type="ECO:0000256" key="4">
    <source>
        <dbReference type="RuleBase" id="RU004508"/>
    </source>
</evidence>
<organism evidence="5 6">
    <name type="scientific">Teredinibacter turnerae (strain ATCC 39867 / T7901)</name>
    <dbReference type="NCBI Taxonomy" id="377629"/>
    <lineage>
        <taxon>Bacteria</taxon>
        <taxon>Pseudomonadati</taxon>
        <taxon>Pseudomonadota</taxon>
        <taxon>Gammaproteobacteria</taxon>
        <taxon>Cellvibrionales</taxon>
        <taxon>Cellvibrionaceae</taxon>
        <taxon>Teredinibacter</taxon>
    </lineage>
</organism>
<keyword evidence="6" id="KW-1185">Reference proteome</keyword>
<dbReference type="EMBL" id="CP001614">
    <property type="protein sequence ID" value="ACR14418.1"/>
    <property type="molecule type" value="Genomic_DNA"/>
</dbReference>
<feature type="modified residue" description="N6-(pyridoxal phosphate)lysine" evidence="3">
    <location>
        <position position="215"/>
    </location>
</feature>
<name>C5BRZ0_TERTT</name>
<dbReference type="InterPro" id="IPR015424">
    <property type="entry name" value="PyrdxlP-dep_Trfase"/>
</dbReference>
<dbReference type="STRING" id="377629.TERTU_1312"/>
<evidence type="ECO:0000256" key="2">
    <source>
        <dbReference type="PIRSR" id="PIRSR000390-1"/>
    </source>
</evidence>
<dbReference type="CDD" id="cd00616">
    <property type="entry name" value="AHBA_syn"/>
    <property type="match status" value="1"/>
</dbReference>
<gene>
    <name evidence="5" type="ordered locus">TERTU_1312</name>
</gene>
<dbReference type="SUPFAM" id="SSF53383">
    <property type="entry name" value="PLP-dependent transferases"/>
    <property type="match status" value="1"/>
</dbReference>
<dbReference type="AlphaFoldDB" id="C5BRZ0"/>
<proteinExistence type="inferred from homology"/>
<evidence type="ECO:0000313" key="6">
    <source>
        <dbReference type="Proteomes" id="UP000009080"/>
    </source>
</evidence>
<dbReference type="PANTHER" id="PTHR30244:SF30">
    <property type="entry name" value="BLR5990 PROTEIN"/>
    <property type="match status" value="1"/>
</dbReference>
<evidence type="ECO:0000313" key="5">
    <source>
        <dbReference type="EMBL" id="ACR14418.1"/>
    </source>
</evidence>
<protein>
    <submittedName>
        <fullName evidence="5">UDP-bacillosamine synthetase</fullName>
    </submittedName>
</protein>
<dbReference type="InterPro" id="IPR000653">
    <property type="entry name" value="DegT/StrS_aminotransferase"/>
</dbReference>
<dbReference type="KEGG" id="ttu:TERTU_1312"/>